<keyword evidence="12" id="KW-0067">ATP-binding</keyword>
<feature type="domain" description="Pyruvate phosphate dikinase AMP/ATP-binding" evidence="19">
    <location>
        <begin position="314"/>
        <end position="366"/>
    </location>
</feature>
<dbReference type="GO" id="GO:0050242">
    <property type="term" value="F:pyruvate, phosphate dikinase activity"/>
    <property type="evidence" value="ECO:0007669"/>
    <property type="project" value="UniProtKB-UniRule"/>
</dbReference>
<feature type="domain" description="PEP-utilising enzyme mobile" evidence="18">
    <location>
        <begin position="438"/>
        <end position="519"/>
    </location>
</feature>
<feature type="binding site" evidence="17">
    <location>
        <position position="764"/>
    </location>
    <ligand>
        <name>Mg(2+)</name>
        <dbReference type="ChEBI" id="CHEBI:18420"/>
    </ligand>
</feature>
<comment type="similarity">
    <text evidence="3 14">Belongs to the PEP-utilizing enzyme family.</text>
</comment>
<dbReference type="OrthoDB" id="9765468at2"/>
<comment type="subunit">
    <text evidence="4">Homodimer.</text>
</comment>
<dbReference type="GO" id="GO:0046872">
    <property type="term" value="F:metal ion binding"/>
    <property type="evidence" value="ECO:0007669"/>
    <property type="project" value="UniProtKB-UniRule"/>
</dbReference>
<feature type="binding site" evidence="16">
    <location>
        <position position="787"/>
    </location>
    <ligand>
        <name>substrate</name>
    </ligand>
</feature>
<dbReference type="EMBL" id="LANP01000020">
    <property type="protein sequence ID" value="KJV55574.1"/>
    <property type="molecule type" value="Genomic_DNA"/>
</dbReference>
<dbReference type="Gene3D" id="1.10.189.10">
    <property type="entry name" value="Pyruvate Phosphate Dikinase, domain 2"/>
    <property type="match status" value="1"/>
</dbReference>
<feature type="binding site" evidence="16">
    <location>
        <position position="786"/>
    </location>
    <ligand>
        <name>substrate</name>
    </ligand>
</feature>
<feature type="binding site" evidence="16">
    <location>
        <position position="788"/>
    </location>
    <ligand>
        <name>substrate</name>
    </ligand>
</feature>
<accession>A0A0F3MLX0</accession>
<dbReference type="InterPro" id="IPR008279">
    <property type="entry name" value="PEP-util_enz_mobile_dom"/>
</dbReference>
<evidence type="ECO:0000259" key="18">
    <source>
        <dbReference type="Pfam" id="PF00391"/>
    </source>
</evidence>
<evidence type="ECO:0000256" key="9">
    <source>
        <dbReference type="ARBA" id="ARBA00022723"/>
    </source>
</evidence>
<gene>
    <name evidence="21" type="primary">ppdK</name>
    <name evidence="21" type="ORF">OCHUTO_0778</name>
</gene>
<keyword evidence="9 17" id="KW-0479">Metal-binding</keyword>
<comment type="cofactor">
    <cofactor evidence="1 14 17">
        <name>Mg(2+)</name>
        <dbReference type="ChEBI" id="CHEBI:18420"/>
    </cofactor>
</comment>
<reference evidence="21 22" key="1">
    <citation type="submission" date="2015-02" db="EMBL/GenBank/DDBJ databases">
        <title>Genome Sequencing of Rickettsiales.</title>
        <authorList>
            <person name="Daugherty S.C."/>
            <person name="Su Q."/>
            <person name="Abolude K."/>
            <person name="Beier-Sexton M."/>
            <person name="Carlyon J.A."/>
            <person name="Carter R."/>
            <person name="Day N.P."/>
            <person name="Dumler S.J."/>
            <person name="Dyachenko V."/>
            <person name="Godinez A."/>
            <person name="Kurtti T.J."/>
            <person name="Lichay M."/>
            <person name="Mullins K.E."/>
            <person name="Ott S."/>
            <person name="Pappas-Brown V."/>
            <person name="Paris D.H."/>
            <person name="Patel P."/>
            <person name="Richards A.L."/>
            <person name="Sadzewicz L."/>
            <person name="Sears K."/>
            <person name="Seidman D."/>
            <person name="Sengamalay N."/>
            <person name="Stenos J."/>
            <person name="Tallon L.J."/>
            <person name="Vincent G."/>
            <person name="Fraser C.M."/>
            <person name="Munderloh U."/>
            <person name="Dunning-Hotopp J.C."/>
        </authorList>
    </citation>
    <scope>NUCLEOTIDE SEQUENCE [LARGE SCALE GENOMIC DNA]</scope>
    <source>
        <strain evidence="21 22">Fuller</strain>
    </source>
</reference>
<dbReference type="PANTHER" id="PTHR22931">
    <property type="entry name" value="PHOSPHOENOLPYRUVATE DIKINASE-RELATED"/>
    <property type="match status" value="1"/>
</dbReference>
<keyword evidence="10" id="KW-0547">Nucleotide-binding</keyword>
<proteinExistence type="inferred from homology"/>
<dbReference type="SUPFAM" id="SSF51621">
    <property type="entry name" value="Phosphoenolpyruvate/pyruvate domain"/>
    <property type="match status" value="1"/>
</dbReference>
<dbReference type="InterPro" id="IPR040442">
    <property type="entry name" value="Pyrv_kinase-like_dom_sf"/>
</dbReference>
<dbReference type="InterPro" id="IPR013815">
    <property type="entry name" value="ATP_grasp_subdomain_1"/>
</dbReference>
<feature type="binding site" evidence="16">
    <location>
        <position position="577"/>
    </location>
    <ligand>
        <name>substrate</name>
    </ligand>
</feature>
<keyword evidence="8 21" id="KW-0808">Transferase</keyword>
<evidence type="ECO:0000259" key="20">
    <source>
        <dbReference type="Pfam" id="PF02896"/>
    </source>
</evidence>
<dbReference type="EC" id="2.7.9.1" evidence="5 14"/>
<keyword evidence="22" id="KW-1185">Reference proteome</keyword>
<dbReference type="AlphaFoldDB" id="A0A0F3MLX0"/>
<sequence>MTKWVYQFSAISISHNSQLYNIEKDNLQNLFGNKGVKIIQMYNQKLPIPQGFIISTELYHYYQQNNNSLPIDFMNDLKSAILNLEHQTGKIFGSYNNPLLVAIRSSAAVSMPGIMDTILNLGINDNTVEGLSLITGNKFFALDTYMRFIQAYGRIVMNVPSAVFELALTKFKTSNNITSQEQLTSEHLLNIIEIFKQMIYQEAKQELPQDTNFQLYQAIQAVLKSWMSDHAITYRKLHKISDNIGTAVIVQTMVFGNMGSDSATGVVFTRNPLTGTNQLYGEFLVNAQGDNIVSGNSIPNLISDDNNDSNTLKSIMPSMYEELLQHCQKLEQYYCSIQDIEFTIEKQKLYILQTRAAKCTALATIKAAVDMVASGLITKKEAISKINPITLNQLLYSYVDESNKDYKVITKGIPSTPGAVTGVIALSVAEAEKLSNQHNVIYVCSNISPENIKVMHISSGILTTGGNATSHAAILSRALGKPYICAAKDIIINQQQGLIKIGNIILYQGDKITIDGNSGKVFLGEVRFLQPEFSKEYKLFMEWTDEVKTIEVKANADTSSDVKLALQLGATAIGLCRTEHMLLEENKMSLVQEIIIADNNKLRRNALERLFFFHKADFKELFATAMEIPINVRLLDAPIHEFLPATFTSVHNKIIDNLSISQEIFQSRINALREVNPMLGHRGCRIGISFPEIYEMQVQAIFEAAVEIFFEFKIMPKIEITIPLISHTKELRFIKPIILKTVKEVEQRKLFKHKFDYKIGTMIELPRAALQAYALAQEVDFFCFGTNDLTQTTYGISRDDSPSFMMGYLENNIFPADPFATLDCEGVGELIQTAIIRGKAAKKQLKIGICGEHAADSSSVEFFHKVQVDSISCSPYKIPIARLAAAQVELK</sequence>
<dbReference type="SUPFAM" id="SSF56059">
    <property type="entry name" value="Glutathione synthetase ATP-binding domain-like"/>
    <property type="match status" value="1"/>
</dbReference>
<dbReference type="PATRIC" id="fig|1359168.3.peg.421"/>
<comment type="caution">
    <text evidence="21">The sequence shown here is derived from an EMBL/GenBank/DDBJ whole genome shotgun (WGS) entry which is preliminary data.</text>
</comment>
<evidence type="ECO:0000256" key="7">
    <source>
        <dbReference type="ARBA" id="ARBA00022553"/>
    </source>
</evidence>
<evidence type="ECO:0000256" key="14">
    <source>
        <dbReference type="PIRNR" id="PIRNR000853"/>
    </source>
</evidence>
<evidence type="ECO:0000256" key="11">
    <source>
        <dbReference type="ARBA" id="ARBA00022777"/>
    </source>
</evidence>
<name>A0A0F3MLX0_9RICK</name>
<organism evidence="21 22">
    <name type="scientific">Orientia chuto str. Dubai</name>
    <dbReference type="NCBI Taxonomy" id="1359168"/>
    <lineage>
        <taxon>Bacteria</taxon>
        <taxon>Pseudomonadati</taxon>
        <taxon>Pseudomonadota</taxon>
        <taxon>Alphaproteobacteria</taxon>
        <taxon>Rickettsiales</taxon>
        <taxon>Rickettsiaceae</taxon>
        <taxon>Rickettsieae</taxon>
        <taxon>Orientia</taxon>
    </lineage>
</organism>
<dbReference type="NCBIfam" id="TIGR01828">
    <property type="entry name" value="pyru_phos_dikin"/>
    <property type="match status" value="1"/>
</dbReference>
<evidence type="ECO:0000256" key="16">
    <source>
        <dbReference type="PIRSR" id="PIRSR000853-2"/>
    </source>
</evidence>
<feature type="domain" description="Pyruvate phosphate dikinase AMP/ATP-binding" evidence="19">
    <location>
        <begin position="73"/>
        <end position="303"/>
    </location>
</feature>
<evidence type="ECO:0000259" key="19">
    <source>
        <dbReference type="Pfam" id="PF01326"/>
    </source>
</evidence>
<evidence type="ECO:0000256" key="17">
    <source>
        <dbReference type="PIRSR" id="PIRSR000853-3"/>
    </source>
</evidence>
<evidence type="ECO:0000256" key="5">
    <source>
        <dbReference type="ARBA" id="ARBA00011994"/>
    </source>
</evidence>
<dbReference type="GO" id="GO:0016301">
    <property type="term" value="F:kinase activity"/>
    <property type="evidence" value="ECO:0007669"/>
    <property type="project" value="UniProtKB-UniRule"/>
</dbReference>
<evidence type="ECO:0000256" key="3">
    <source>
        <dbReference type="ARBA" id="ARBA00007837"/>
    </source>
</evidence>
<dbReference type="InterPro" id="IPR036637">
    <property type="entry name" value="Phosphohistidine_dom_sf"/>
</dbReference>
<dbReference type="GO" id="GO:0005524">
    <property type="term" value="F:ATP binding"/>
    <property type="evidence" value="ECO:0007669"/>
    <property type="project" value="UniProtKB-UniRule"/>
</dbReference>
<dbReference type="SUPFAM" id="SSF52009">
    <property type="entry name" value="Phosphohistidine domain"/>
    <property type="match status" value="1"/>
</dbReference>
<dbReference type="Gene3D" id="1.20.80.30">
    <property type="match status" value="1"/>
</dbReference>
<dbReference type="PIRSF" id="PIRSF000853">
    <property type="entry name" value="PPDK"/>
    <property type="match status" value="1"/>
</dbReference>
<feature type="domain" description="PEP-utilising enzyme C-terminal" evidence="20">
    <location>
        <begin position="536"/>
        <end position="889"/>
    </location>
</feature>
<dbReference type="InterPro" id="IPR000121">
    <property type="entry name" value="PEP_util_C"/>
</dbReference>
<dbReference type="PANTHER" id="PTHR22931:SF9">
    <property type="entry name" value="PYRUVATE, PHOSPHATE DIKINASE 1, CHLOROPLASTIC"/>
    <property type="match status" value="1"/>
</dbReference>
<dbReference type="Gene3D" id="3.30.470.20">
    <property type="entry name" value="ATP-grasp fold, B domain"/>
    <property type="match status" value="1"/>
</dbReference>
<keyword evidence="7" id="KW-0597">Phosphoprotein</keyword>
<dbReference type="STRING" id="1359168.OCHUTO_0778"/>
<protein>
    <recommendedName>
        <fullName evidence="6 14">Pyruvate, phosphate dikinase</fullName>
        <ecNumber evidence="5 14">2.7.9.1</ecNumber>
    </recommendedName>
</protein>
<evidence type="ECO:0000256" key="10">
    <source>
        <dbReference type="ARBA" id="ARBA00022741"/>
    </source>
</evidence>
<dbReference type="Pfam" id="PF01326">
    <property type="entry name" value="PPDK_N"/>
    <property type="match status" value="2"/>
</dbReference>
<dbReference type="Pfam" id="PF02896">
    <property type="entry name" value="PEP-utilizers_C"/>
    <property type="match status" value="1"/>
</dbReference>
<dbReference type="InterPro" id="IPR002192">
    <property type="entry name" value="PPDK_AMP/ATP-bd"/>
</dbReference>
<feature type="binding site" evidence="16">
    <location>
        <position position="785"/>
    </location>
    <ligand>
        <name>substrate</name>
    </ligand>
</feature>
<keyword evidence="11 21" id="KW-0418">Kinase</keyword>
<feature type="active site" description="Proton donor" evidence="15">
    <location>
        <position position="850"/>
    </location>
</feature>
<evidence type="ECO:0000256" key="6">
    <source>
        <dbReference type="ARBA" id="ARBA00020138"/>
    </source>
</evidence>
<feature type="active site" description="Tele-phosphohistidine intermediate" evidence="15">
    <location>
        <position position="471"/>
    </location>
</feature>
<dbReference type="Gene3D" id="3.20.20.60">
    <property type="entry name" value="Phosphoenolpyruvate-binding domains"/>
    <property type="match status" value="1"/>
</dbReference>
<evidence type="ECO:0000256" key="15">
    <source>
        <dbReference type="PIRSR" id="PIRSR000853-1"/>
    </source>
</evidence>
<evidence type="ECO:0000256" key="8">
    <source>
        <dbReference type="ARBA" id="ARBA00022679"/>
    </source>
</evidence>
<feature type="binding site" evidence="16">
    <location>
        <position position="633"/>
    </location>
    <ligand>
        <name>substrate</name>
    </ligand>
</feature>
<comment type="function">
    <text evidence="2">Catalyzes the reversible phosphorylation of pyruvate and phosphate.</text>
</comment>
<dbReference type="Gene3D" id="3.30.1490.20">
    <property type="entry name" value="ATP-grasp fold, A domain"/>
    <property type="match status" value="1"/>
</dbReference>
<keyword evidence="21" id="KW-0670">Pyruvate</keyword>
<evidence type="ECO:0000256" key="13">
    <source>
        <dbReference type="ARBA" id="ARBA00022842"/>
    </source>
</evidence>
<dbReference type="RefSeq" id="WP_084215382.1">
    <property type="nucleotide sequence ID" value="NZ_LANP01000020.1"/>
</dbReference>
<evidence type="ECO:0000256" key="12">
    <source>
        <dbReference type="ARBA" id="ARBA00022840"/>
    </source>
</evidence>
<dbReference type="InterPro" id="IPR010121">
    <property type="entry name" value="Pyruvate_phosphate_dikinase"/>
</dbReference>
<keyword evidence="13 17" id="KW-0460">Magnesium</keyword>
<evidence type="ECO:0000256" key="1">
    <source>
        <dbReference type="ARBA" id="ARBA00001946"/>
    </source>
</evidence>
<dbReference type="InterPro" id="IPR015813">
    <property type="entry name" value="Pyrv/PenolPyrv_kinase-like_dom"/>
</dbReference>
<dbReference type="Gene3D" id="3.50.30.10">
    <property type="entry name" value="Phosphohistidine domain"/>
    <property type="match status" value="1"/>
</dbReference>
<feature type="binding site" evidence="16">
    <location>
        <position position="764"/>
    </location>
    <ligand>
        <name>substrate</name>
    </ligand>
</feature>
<evidence type="ECO:0000256" key="2">
    <source>
        <dbReference type="ARBA" id="ARBA00003144"/>
    </source>
</evidence>
<evidence type="ECO:0000256" key="4">
    <source>
        <dbReference type="ARBA" id="ARBA00011738"/>
    </source>
</evidence>
<feature type="binding site" evidence="17">
    <location>
        <position position="788"/>
    </location>
    <ligand>
        <name>Mg(2+)</name>
        <dbReference type="ChEBI" id="CHEBI:18420"/>
    </ligand>
</feature>
<evidence type="ECO:0000313" key="21">
    <source>
        <dbReference type="EMBL" id="KJV55574.1"/>
    </source>
</evidence>
<comment type="catalytic activity">
    <reaction evidence="14">
        <text>pyruvate + phosphate + ATP = phosphoenolpyruvate + AMP + diphosphate + H(+)</text>
        <dbReference type="Rhea" id="RHEA:10756"/>
        <dbReference type="ChEBI" id="CHEBI:15361"/>
        <dbReference type="ChEBI" id="CHEBI:15378"/>
        <dbReference type="ChEBI" id="CHEBI:30616"/>
        <dbReference type="ChEBI" id="CHEBI:33019"/>
        <dbReference type="ChEBI" id="CHEBI:43474"/>
        <dbReference type="ChEBI" id="CHEBI:58702"/>
        <dbReference type="ChEBI" id="CHEBI:456215"/>
        <dbReference type="EC" id="2.7.9.1"/>
    </reaction>
</comment>
<dbReference type="Proteomes" id="UP000033616">
    <property type="component" value="Unassembled WGS sequence"/>
</dbReference>
<dbReference type="Pfam" id="PF00391">
    <property type="entry name" value="PEP-utilizers"/>
    <property type="match status" value="1"/>
</dbReference>
<evidence type="ECO:0000313" key="22">
    <source>
        <dbReference type="Proteomes" id="UP000033616"/>
    </source>
</evidence>